<evidence type="ECO:0000313" key="1">
    <source>
        <dbReference type="EMBL" id="CAI2168769.1"/>
    </source>
</evidence>
<dbReference type="EMBL" id="CAMKVN010000518">
    <property type="protein sequence ID" value="CAI2168769.1"/>
    <property type="molecule type" value="Genomic_DNA"/>
</dbReference>
<sequence length="67" mass="7730">MVWFRKIGFLKQRILDLLHLFQRMVILDEIFKFLSCSLDASYPIFISLSNFKNSNACAISDLNATAT</sequence>
<proteinExistence type="predicted"/>
<name>A0A9W4SGN7_9GLOM</name>
<reference evidence="1" key="1">
    <citation type="submission" date="2022-08" db="EMBL/GenBank/DDBJ databases">
        <authorList>
            <person name="Kallberg Y."/>
            <person name="Tangrot J."/>
            <person name="Rosling A."/>
        </authorList>
    </citation>
    <scope>NUCLEOTIDE SEQUENCE</scope>
    <source>
        <strain evidence="1">Wild A</strain>
    </source>
</reference>
<gene>
    <name evidence="1" type="ORF">FWILDA_LOCUS3750</name>
</gene>
<comment type="caution">
    <text evidence="1">The sequence shown here is derived from an EMBL/GenBank/DDBJ whole genome shotgun (WGS) entry which is preliminary data.</text>
</comment>
<evidence type="ECO:0000313" key="2">
    <source>
        <dbReference type="Proteomes" id="UP001153678"/>
    </source>
</evidence>
<organism evidence="1 2">
    <name type="scientific">Funneliformis geosporum</name>
    <dbReference type="NCBI Taxonomy" id="1117311"/>
    <lineage>
        <taxon>Eukaryota</taxon>
        <taxon>Fungi</taxon>
        <taxon>Fungi incertae sedis</taxon>
        <taxon>Mucoromycota</taxon>
        <taxon>Glomeromycotina</taxon>
        <taxon>Glomeromycetes</taxon>
        <taxon>Glomerales</taxon>
        <taxon>Glomeraceae</taxon>
        <taxon>Funneliformis</taxon>
    </lineage>
</organism>
<keyword evidence="2" id="KW-1185">Reference proteome</keyword>
<protein>
    <submittedName>
        <fullName evidence="1">10068_t:CDS:1</fullName>
    </submittedName>
</protein>
<dbReference type="Proteomes" id="UP001153678">
    <property type="component" value="Unassembled WGS sequence"/>
</dbReference>
<accession>A0A9W4SGN7</accession>
<dbReference type="AlphaFoldDB" id="A0A9W4SGN7"/>